<protein>
    <recommendedName>
        <fullName evidence="3">Radical SAM protein</fullName>
    </recommendedName>
</protein>
<evidence type="ECO:0000313" key="1">
    <source>
        <dbReference type="EMBL" id="TPG60118.1"/>
    </source>
</evidence>
<comment type="caution">
    <text evidence="1">The sequence shown here is derived from an EMBL/GenBank/DDBJ whole genome shotgun (WGS) entry which is preliminary data.</text>
</comment>
<dbReference type="AlphaFoldDB" id="A0A502GF06"/>
<evidence type="ECO:0000313" key="2">
    <source>
        <dbReference type="Proteomes" id="UP000317663"/>
    </source>
</evidence>
<evidence type="ECO:0008006" key="3">
    <source>
        <dbReference type="Google" id="ProtNLM"/>
    </source>
</evidence>
<organism evidence="1 2">
    <name type="scientific">Ewingella americana</name>
    <dbReference type="NCBI Taxonomy" id="41202"/>
    <lineage>
        <taxon>Bacteria</taxon>
        <taxon>Pseudomonadati</taxon>
        <taxon>Pseudomonadota</taxon>
        <taxon>Gammaproteobacteria</taxon>
        <taxon>Enterobacterales</taxon>
        <taxon>Yersiniaceae</taxon>
        <taxon>Ewingella</taxon>
    </lineage>
</organism>
<gene>
    <name evidence="1" type="ORF">EAH77_16245</name>
</gene>
<dbReference type="EMBL" id="RCZD01000008">
    <property type="protein sequence ID" value="TPG60118.1"/>
    <property type="molecule type" value="Genomic_DNA"/>
</dbReference>
<reference evidence="1 2" key="1">
    <citation type="journal article" date="2019" name="Environ. Microbiol.">
        <title>Species interactions and distinct microbial communities in high Arctic permafrost affected cryosols are associated with the CH4 and CO2 gas fluxes.</title>
        <authorList>
            <person name="Altshuler I."/>
            <person name="Hamel J."/>
            <person name="Turney S."/>
            <person name="Magnuson E."/>
            <person name="Levesque R."/>
            <person name="Greer C."/>
            <person name="Whyte L.G."/>
        </authorList>
    </citation>
    <scope>NUCLEOTIDE SEQUENCE [LARGE SCALE GENOMIC DNA]</scope>
    <source>
        <strain evidence="1 2">E4</strain>
    </source>
</reference>
<proteinExistence type="predicted"/>
<dbReference type="RefSeq" id="WP_140473845.1">
    <property type="nucleotide sequence ID" value="NZ_RCZD01000008.1"/>
</dbReference>
<sequence length="390" mass="45835">MSDIMTDMDTRKIPFAEDRFSTTENLLGFFLFRDSLHHMGEVSFSAMKTYYCGAGCKMCYLKDDWLPRGEMIARNEGLKISPFIEHKFRKIFEIFGTVECLDDLRFIKKTHPDLFDFYKRNGKLIGAPSFTDNALMQQYRIVLDDLDMKRVFQISLSEEFINKRFDKIVEVMGLLVQKYGIIPVFKVIITSENRLEHNPEIRRFIDKVRHLVDKVEVQENIEQETRGINGLSGDNGDLTWDDTYYFENIEGGNRGMYRVLQNFIFLIHDRMYFTFEESIDADPKKACYNLLMDEPSAASMCSQTLANKLATYRRYASEIQFRDNRYFEYFNLIGNSFKVNHDFNFIPAPALEPRFHVVSQLQKEGFVMYKEGYFRNDGRPAKSIIEAIQK</sequence>
<accession>A0A502GF06</accession>
<dbReference type="Proteomes" id="UP000317663">
    <property type="component" value="Unassembled WGS sequence"/>
</dbReference>
<name>A0A502GF06_9GAMM</name>
<keyword evidence="2" id="KW-1185">Reference proteome</keyword>